<proteinExistence type="inferred from homology"/>
<dbReference type="InterPro" id="IPR020287">
    <property type="entry name" value="Tail_sheath_C"/>
</dbReference>
<comment type="similarity">
    <text evidence="1">Belongs to the myoviridae tail sheath protein family.</text>
</comment>
<dbReference type="PANTHER" id="PTHR35861">
    <property type="match status" value="1"/>
</dbReference>
<sequence>MVLPGTYIEVRSEGLIGIGGISTGNIGVVGTAAKGPINKPITLGSYADALDVFGLYDSVVKPVSDTNDPLTLTRAIEQAFKGGASTVIAVRIANGAPVAASRAIDSGSGAAFTLTAPEAGTWGNQIKISIVNGAVSGEYKLTLTYRNVVETYVGTPAKIHADIRAEREREGRLVDASAATVNATTLALIDPPQPLGVAAAGGALGSDLPNVTSTDYADGLATLVDQRVNIVLVAAKAGINLKGVVGDHLETTEQQGRERIALLGVSDPGSATSVSAIVTEAGTVNNDRIVLVTPGVVYTDPGTRKPQGLPPSYLAAAVAGKLASLAPHVSLTNKALDIDGVTVTYGAPITKTLLDARTLVVRPKVGFQVVKGITTDNGAFKQISIRRTIDYAKAGVRLGCDPYIGRLNNGRVRAALKATLDGFLSQMVLDEMLVEYELTVNATRQQEINGICAVAMTLKPTFSIDFIRVTMTLQ</sequence>
<dbReference type="EMBL" id="JEME01000755">
    <property type="protein sequence ID" value="KYG09177.1"/>
    <property type="molecule type" value="Genomic_DNA"/>
</dbReference>
<dbReference type="InterPro" id="IPR052042">
    <property type="entry name" value="Tail_sheath_structural"/>
</dbReference>
<evidence type="ECO:0000313" key="3">
    <source>
        <dbReference type="EMBL" id="KYG09177.1"/>
    </source>
</evidence>
<evidence type="ECO:0000256" key="1">
    <source>
        <dbReference type="ARBA" id="ARBA00008005"/>
    </source>
</evidence>
<organism evidence="3 4">
    <name type="scientific">Sorangium cellulosum</name>
    <name type="common">Polyangium cellulosum</name>
    <dbReference type="NCBI Taxonomy" id="56"/>
    <lineage>
        <taxon>Bacteria</taxon>
        <taxon>Pseudomonadati</taxon>
        <taxon>Myxococcota</taxon>
        <taxon>Polyangia</taxon>
        <taxon>Polyangiales</taxon>
        <taxon>Polyangiaceae</taxon>
        <taxon>Sorangium</taxon>
    </lineage>
</organism>
<dbReference type="AlphaFoldDB" id="A0A150TX66"/>
<dbReference type="Pfam" id="PF17482">
    <property type="entry name" value="Phage_sheath_1C"/>
    <property type="match status" value="1"/>
</dbReference>
<gene>
    <name evidence="3" type="ORF">BE21_19315</name>
</gene>
<accession>A0A150TX66</accession>
<dbReference type="PANTHER" id="PTHR35861:SF1">
    <property type="entry name" value="PHAGE TAIL SHEATH PROTEIN"/>
    <property type="match status" value="1"/>
</dbReference>
<reference evidence="3 4" key="1">
    <citation type="submission" date="2014-02" db="EMBL/GenBank/DDBJ databases">
        <title>The small core and large imbalanced accessory genome model reveals a collaborative survival strategy of Sorangium cellulosum strains in nature.</title>
        <authorList>
            <person name="Han K."/>
            <person name="Peng R."/>
            <person name="Blom J."/>
            <person name="Li Y.-Z."/>
        </authorList>
    </citation>
    <scope>NUCLEOTIDE SEQUENCE [LARGE SCALE GENOMIC DNA]</scope>
    <source>
        <strain evidence="3 4">So0007-03</strain>
    </source>
</reference>
<dbReference type="Proteomes" id="UP000075502">
    <property type="component" value="Unassembled WGS sequence"/>
</dbReference>
<evidence type="ECO:0000259" key="2">
    <source>
        <dbReference type="Pfam" id="PF17482"/>
    </source>
</evidence>
<feature type="domain" description="Tail sheath protein C-terminal" evidence="2">
    <location>
        <begin position="376"/>
        <end position="473"/>
    </location>
</feature>
<evidence type="ECO:0000313" key="4">
    <source>
        <dbReference type="Proteomes" id="UP000075502"/>
    </source>
</evidence>
<comment type="caution">
    <text evidence="3">The sequence shown here is derived from an EMBL/GenBank/DDBJ whole genome shotgun (WGS) entry which is preliminary data.</text>
</comment>
<name>A0A150TX66_SORCE</name>
<protein>
    <recommendedName>
        <fullName evidence="2">Tail sheath protein C-terminal domain-containing protein</fullName>
    </recommendedName>
</protein>